<evidence type="ECO:0000256" key="1">
    <source>
        <dbReference type="SAM" id="MobiDB-lite"/>
    </source>
</evidence>
<accession>A0AAU8EVV8</accession>
<dbReference type="EMBL" id="CP159279">
    <property type="protein sequence ID" value="XCH13744.1"/>
    <property type="molecule type" value="Genomic_DNA"/>
</dbReference>
<feature type="compositionally biased region" description="Basic and acidic residues" evidence="1">
    <location>
        <begin position="87"/>
        <end position="100"/>
    </location>
</feature>
<dbReference type="RefSeq" id="WP_353713452.1">
    <property type="nucleotide sequence ID" value="NZ_CP159279.1"/>
</dbReference>
<dbReference type="AlphaFoldDB" id="A0AAU8EVV8"/>
<gene>
    <name evidence="2" type="ORF">ABRP34_01315</name>
</gene>
<sequence length="114" mass="12763">MLVSQFAGWQAVLNGSPSRARPAGESDANYVARLERIFDDFEVRQKAAGAPRQPVGESPVDLRADLERTWEHILDPRNFQPFWRLADHHARPPAPEDGRTTKPVTAHRGDVGAR</sequence>
<organism evidence="2">
    <name type="scientific">Arthrobacter sp. K5</name>
    <dbReference type="NCBI Taxonomy" id="2839623"/>
    <lineage>
        <taxon>Bacteria</taxon>
        <taxon>Bacillati</taxon>
        <taxon>Actinomycetota</taxon>
        <taxon>Actinomycetes</taxon>
        <taxon>Micrococcales</taxon>
        <taxon>Micrococcaceae</taxon>
        <taxon>Arthrobacter</taxon>
    </lineage>
</organism>
<feature type="region of interest" description="Disordered" evidence="1">
    <location>
        <begin position="87"/>
        <end position="114"/>
    </location>
</feature>
<proteinExistence type="predicted"/>
<protein>
    <submittedName>
        <fullName evidence="2">Uncharacterized protein</fullName>
    </submittedName>
</protein>
<reference evidence="2" key="1">
    <citation type="submission" date="2024-06" db="EMBL/GenBank/DDBJ databases">
        <title>Biodegradation of dimethachlon by Arthrobacter sp. K5: mechanistic insights and ecological implications.</title>
        <authorList>
            <person name="Hu S."/>
            <person name="Lu P."/>
        </authorList>
    </citation>
    <scope>NUCLEOTIDE SEQUENCE</scope>
    <source>
        <strain evidence="2">K5</strain>
    </source>
</reference>
<evidence type="ECO:0000313" key="2">
    <source>
        <dbReference type="EMBL" id="XCH13744.1"/>
    </source>
</evidence>
<name>A0AAU8EVV8_9MICC</name>